<dbReference type="AlphaFoldDB" id="A0A327YU45"/>
<keyword evidence="3" id="KW-1185">Reference proteome</keyword>
<dbReference type="EMBL" id="QLMG01000001">
    <property type="protein sequence ID" value="RAK24071.1"/>
    <property type="molecule type" value="Genomic_DNA"/>
</dbReference>
<comment type="caution">
    <text evidence="2">The sequence shown here is derived from an EMBL/GenBank/DDBJ whole genome shotgun (WGS) entry which is preliminary data.</text>
</comment>
<accession>A0A327YU45</accession>
<dbReference type="OrthoDB" id="7872024at2"/>
<protein>
    <submittedName>
        <fullName evidence="2">Uncharacterized protein</fullName>
    </submittedName>
</protein>
<feature type="region of interest" description="Disordered" evidence="1">
    <location>
        <begin position="45"/>
        <end position="65"/>
    </location>
</feature>
<gene>
    <name evidence="2" type="ORF">ATI53_1001178</name>
</gene>
<reference evidence="2 3" key="1">
    <citation type="submission" date="2018-06" db="EMBL/GenBank/DDBJ databases">
        <title>Genomic Encyclopedia of Archaeal and Bacterial Type Strains, Phase II (KMG-II): from individual species to whole genera.</title>
        <authorList>
            <person name="Goeker M."/>
        </authorList>
    </citation>
    <scope>NUCLEOTIDE SEQUENCE [LARGE SCALE GENOMIC DNA]</scope>
    <source>
        <strain evidence="2 3">DSM 22011</strain>
    </source>
</reference>
<proteinExistence type="predicted"/>
<sequence>MAKTAAPAMPTPRQIEDAWKAVKALDPAARIVSVGPDGVKFDYAADSIAQSPESPKNRRVPLSWT</sequence>
<organism evidence="2 3">
    <name type="scientific">Salipiger aestuarii</name>
    <dbReference type="NCBI Taxonomy" id="568098"/>
    <lineage>
        <taxon>Bacteria</taxon>
        <taxon>Pseudomonadati</taxon>
        <taxon>Pseudomonadota</taxon>
        <taxon>Alphaproteobacteria</taxon>
        <taxon>Rhodobacterales</taxon>
        <taxon>Roseobacteraceae</taxon>
        <taxon>Salipiger</taxon>
    </lineage>
</organism>
<dbReference type="Proteomes" id="UP000249165">
    <property type="component" value="Unassembled WGS sequence"/>
</dbReference>
<evidence type="ECO:0000313" key="3">
    <source>
        <dbReference type="Proteomes" id="UP000249165"/>
    </source>
</evidence>
<dbReference type="RefSeq" id="WP_111549485.1">
    <property type="nucleotide sequence ID" value="NZ_LIQE01000003.1"/>
</dbReference>
<evidence type="ECO:0000313" key="2">
    <source>
        <dbReference type="EMBL" id="RAK24071.1"/>
    </source>
</evidence>
<evidence type="ECO:0000256" key="1">
    <source>
        <dbReference type="SAM" id="MobiDB-lite"/>
    </source>
</evidence>
<name>A0A327YU45_9RHOB</name>